<gene>
    <name evidence="1" type="ORF">PHJA_003010500</name>
</gene>
<keyword evidence="2" id="KW-1185">Reference proteome</keyword>
<dbReference type="PANTHER" id="PTHR31267">
    <property type="entry name" value="DENTIN SIALOPHOSPHOPROTEIN-LIKE PROTEIN"/>
    <property type="match status" value="1"/>
</dbReference>
<reference evidence="1" key="1">
    <citation type="submission" date="2020-07" db="EMBL/GenBank/DDBJ databases">
        <title>Ethylene signaling mediates host invasion by parasitic plants.</title>
        <authorList>
            <person name="Yoshida S."/>
        </authorList>
    </citation>
    <scope>NUCLEOTIDE SEQUENCE</scope>
    <source>
        <strain evidence="1">Okayama</strain>
    </source>
</reference>
<dbReference type="Proteomes" id="UP000653305">
    <property type="component" value="Unassembled WGS sequence"/>
</dbReference>
<dbReference type="EMBL" id="BMAC01008087">
    <property type="protein sequence ID" value="GFQ08665.1"/>
    <property type="molecule type" value="Genomic_DNA"/>
</dbReference>
<comment type="caution">
    <text evidence="1">The sequence shown here is derived from an EMBL/GenBank/DDBJ whole genome shotgun (WGS) entry which is preliminary data.</text>
</comment>
<name>A0A830DLE7_9LAMI</name>
<protein>
    <submittedName>
        <fullName evidence="1">Uncharacterized protein</fullName>
    </submittedName>
</protein>
<evidence type="ECO:0000313" key="2">
    <source>
        <dbReference type="Proteomes" id="UP000653305"/>
    </source>
</evidence>
<proteinExistence type="predicted"/>
<organism evidence="1 2">
    <name type="scientific">Phtheirospermum japonicum</name>
    <dbReference type="NCBI Taxonomy" id="374723"/>
    <lineage>
        <taxon>Eukaryota</taxon>
        <taxon>Viridiplantae</taxon>
        <taxon>Streptophyta</taxon>
        <taxon>Embryophyta</taxon>
        <taxon>Tracheophyta</taxon>
        <taxon>Spermatophyta</taxon>
        <taxon>Magnoliopsida</taxon>
        <taxon>eudicotyledons</taxon>
        <taxon>Gunneridae</taxon>
        <taxon>Pentapetalae</taxon>
        <taxon>asterids</taxon>
        <taxon>lamiids</taxon>
        <taxon>Lamiales</taxon>
        <taxon>Orobanchaceae</taxon>
        <taxon>Orobanchaceae incertae sedis</taxon>
        <taxon>Phtheirospermum</taxon>
    </lineage>
</organism>
<evidence type="ECO:0000313" key="1">
    <source>
        <dbReference type="EMBL" id="GFQ08665.1"/>
    </source>
</evidence>
<dbReference type="OrthoDB" id="1926238at2759"/>
<dbReference type="AlphaFoldDB" id="A0A830DLE7"/>
<accession>A0A830DLE7</accession>
<dbReference type="PANTHER" id="PTHR31267:SF7">
    <property type="entry name" value="DENTIN SIALOPHOSPHOPROTEIN-LIKE PROTEIN"/>
    <property type="match status" value="1"/>
</dbReference>
<sequence>MRVEFQDMERFAVINRFARFHGRGHTDSVENTSTDVTASTQKSSLQRYVTAVPMPESLPDRVQCLSL</sequence>